<proteinExistence type="predicted"/>
<dbReference type="AlphaFoldDB" id="A0A2P2Q549"/>
<organism evidence="1">
    <name type="scientific">Rhizophora mucronata</name>
    <name type="common">Asiatic mangrove</name>
    <dbReference type="NCBI Taxonomy" id="61149"/>
    <lineage>
        <taxon>Eukaryota</taxon>
        <taxon>Viridiplantae</taxon>
        <taxon>Streptophyta</taxon>
        <taxon>Embryophyta</taxon>
        <taxon>Tracheophyta</taxon>
        <taxon>Spermatophyta</taxon>
        <taxon>Magnoliopsida</taxon>
        <taxon>eudicotyledons</taxon>
        <taxon>Gunneridae</taxon>
        <taxon>Pentapetalae</taxon>
        <taxon>rosids</taxon>
        <taxon>fabids</taxon>
        <taxon>Malpighiales</taxon>
        <taxon>Rhizophoraceae</taxon>
        <taxon>Rhizophora</taxon>
    </lineage>
</organism>
<dbReference type="EMBL" id="GGEC01081596">
    <property type="protein sequence ID" value="MBX62080.1"/>
    <property type="molecule type" value="Transcribed_RNA"/>
</dbReference>
<reference evidence="1" key="1">
    <citation type="submission" date="2018-02" db="EMBL/GenBank/DDBJ databases">
        <title>Rhizophora mucronata_Transcriptome.</title>
        <authorList>
            <person name="Meera S.P."/>
            <person name="Sreeshan A."/>
            <person name="Augustine A."/>
        </authorList>
    </citation>
    <scope>NUCLEOTIDE SEQUENCE</scope>
    <source>
        <tissue evidence="1">Leaf</tissue>
    </source>
</reference>
<evidence type="ECO:0000313" key="1">
    <source>
        <dbReference type="EMBL" id="MBX62080.1"/>
    </source>
</evidence>
<name>A0A2P2Q549_RHIMU</name>
<protein>
    <submittedName>
        <fullName evidence="1">Uncharacterized protein</fullName>
    </submittedName>
</protein>
<accession>A0A2P2Q549</accession>
<sequence>MYALRRNIHLESIVHFCNLAHCSCS</sequence>